<feature type="binding site" evidence="11">
    <location>
        <position position="51"/>
    </location>
    <ligand>
        <name>[4Fe-4S] cluster</name>
        <dbReference type="ChEBI" id="CHEBI:49883"/>
        <label>1</label>
    </ligand>
</feature>
<evidence type="ECO:0000256" key="4">
    <source>
        <dbReference type="ARBA" id="ARBA00022679"/>
    </source>
</evidence>
<reference evidence="15 16" key="1">
    <citation type="submission" date="2019-10" db="EMBL/GenBank/DDBJ databases">
        <title>Comparative genomics of sulfur disproportionating microorganisms.</title>
        <authorList>
            <person name="Ward L.M."/>
            <person name="Bertran E."/>
            <person name="Johnston D."/>
        </authorList>
    </citation>
    <scope>NUCLEOTIDE SEQUENCE [LARGE SCALE GENOMIC DNA]</scope>
    <source>
        <strain evidence="15 16">DSM 14055</strain>
    </source>
</reference>
<dbReference type="SFLD" id="SFLDF00273">
    <property type="entry name" value="(dimethylallyl)adenosine_tRNA"/>
    <property type="match status" value="1"/>
</dbReference>
<comment type="subunit">
    <text evidence="11">Monomer.</text>
</comment>
<sequence length="445" mass="50232">MGERIPTYEVITFGCQMNDHDAEVMAGMLESLGYHQASAMEEADVILINTCCVRETAENKVWGLLGRLVRLKNKNRHLIIGVAGCMTQQPEVAHKIKNRFPQVDLILGTHNLHRLPALLQEARQSRETVVELWNGAGAVVEDLPVRRTPGVRAWVNITYGCNNFCTYCIVPYVRGRERSRRPEDILREIRSLVVDGFREVTLLGQNVNSYGKDLDPPATFARLLEAINAIPDLWRIRFTTSHPRDFNQELIDTIARLQKVCEHIHLPVQAGSSRILKLMNRGYDRNYYLDLVERIRRAIPGVALTTDIMVGFPGEREEDFADTMDLVERVRFDGAFTFVYNPRPGTPAARMPHQVPEDIKSERIQRLIARQNEISLALNQDRVGRTEEVLVEGESKTNPALLSGRTRTNRLVVFPGSPELAGKLVDVFITGARLTHLEGKINAAG</sequence>
<dbReference type="Pfam" id="PF01938">
    <property type="entry name" value="TRAM"/>
    <property type="match status" value="1"/>
</dbReference>
<comment type="function">
    <text evidence="1 11">Catalyzes the methylthiolation of N6-(dimethylallyl)adenosine (i(6)A), leading to the formation of 2-methylthio-N6-(dimethylallyl)adenosine (ms(2)i(6)A) at position 37 in tRNAs that read codons beginning with uridine.</text>
</comment>
<evidence type="ECO:0000313" key="15">
    <source>
        <dbReference type="EMBL" id="MQL53554.1"/>
    </source>
</evidence>
<dbReference type="InterPro" id="IPR038135">
    <property type="entry name" value="Methylthiotransferase_N_sf"/>
</dbReference>
<feature type="binding site" evidence="11">
    <location>
        <position position="165"/>
    </location>
    <ligand>
        <name>[4Fe-4S] cluster</name>
        <dbReference type="ChEBI" id="CHEBI:49883"/>
        <label>2</label>
        <note>4Fe-4S-S-AdoMet</note>
    </ligand>
</feature>
<evidence type="ECO:0000256" key="9">
    <source>
        <dbReference type="ARBA" id="ARBA00023014"/>
    </source>
</evidence>
<keyword evidence="6 11" id="KW-0819">tRNA processing</keyword>
<evidence type="ECO:0000256" key="11">
    <source>
        <dbReference type="HAMAP-Rule" id="MF_01864"/>
    </source>
</evidence>
<evidence type="ECO:0000256" key="1">
    <source>
        <dbReference type="ARBA" id="ARBA00003234"/>
    </source>
</evidence>
<dbReference type="PROSITE" id="PS50926">
    <property type="entry name" value="TRAM"/>
    <property type="match status" value="1"/>
</dbReference>
<dbReference type="Gene3D" id="3.80.30.20">
    <property type="entry name" value="tm_1862 like domain"/>
    <property type="match status" value="1"/>
</dbReference>
<feature type="domain" description="MTTase N-terminal" evidence="13">
    <location>
        <begin position="6"/>
        <end position="124"/>
    </location>
</feature>
<evidence type="ECO:0000259" key="14">
    <source>
        <dbReference type="PROSITE" id="PS51918"/>
    </source>
</evidence>
<accession>A0A6N7ITZ1</accession>
<dbReference type="GO" id="GO:0035597">
    <property type="term" value="F:tRNA-2-methylthio-N(6)-dimethylallyladenosine(37) synthase activity"/>
    <property type="evidence" value="ECO:0007669"/>
    <property type="project" value="UniProtKB-EC"/>
</dbReference>
<dbReference type="Gene3D" id="3.40.50.12160">
    <property type="entry name" value="Methylthiotransferase, N-terminal domain"/>
    <property type="match status" value="1"/>
</dbReference>
<keyword evidence="3 11" id="KW-0963">Cytoplasm</keyword>
<name>A0A6N7ITZ1_9FIRM</name>
<dbReference type="Pfam" id="PF00919">
    <property type="entry name" value="UPF0004"/>
    <property type="match status" value="1"/>
</dbReference>
<dbReference type="InterPro" id="IPR023404">
    <property type="entry name" value="rSAM_horseshoe"/>
</dbReference>
<keyword evidence="4 11" id="KW-0808">Transferase</keyword>
<dbReference type="SFLD" id="SFLDS00029">
    <property type="entry name" value="Radical_SAM"/>
    <property type="match status" value="1"/>
</dbReference>
<comment type="caution">
    <text evidence="15">The sequence shown here is derived from an EMBL/GenBank/DDBJ whole genome shotgun (WGS) entry which is preliminary data.</text>
</comment>
<evidence type="ECO:0000256" key="2">
    <source>
        <dbReference type="ARBA" id="ARBA00022485"/>
    </source>
</evidence>
<feature type="binding site" evidence="11">
    <location>
        <position position="161"/>
    </location>
    <ligand>
        <name>[4Fe-4S] cluster</name>
        <dbReference type="ChEBI" id="CHEBI:49883"/>
        <label>2</label>
        <note>4Fe-4S-S-AdoMet</note>
    </ligand>
</feature>
<dbReference type="OrthoDB" id="9805215at2"/>
<dbReference type="InterPro" id="IPR058240">
    <property type="entry name" value="rSAM_sf"/>
</dbReference>
<keyword evidence="9 11" id="KW-0411">Iron-sulfur</keyword>
<evidence type="ECO:0000256" key="7">
    <source>
        <dbReference type="ARBA" id="ARBA00022723"/>
    </source>
</evidence>
<feature type="binding site" evidence="11">
    <location>
        <position position="15"/>
    </location>
    <ligand>
        <name>[4Fe-4S] cluster</name>
        <dbReference type="ChEBI" id="CHEBI:49883"/>
        <label>1</label>
    </ligand>
</feature>
<evidence type="ECO:0000256" key="3">
    <source>
        <dbReference type="ARBA" id="ARBA00022490"/>
    </source>
</evidence>
<dbReference type="AlphaFoldDB" id="A0A6N7ITZ1"/>
<comment type="similarity">
    <text evidence="11">Belongs to the methylthiotransferase family. MiaB subfamily.</text>
</comment>
<dbReference type="InterPro" id="IPR013848">
    <property type="entry name" value="Methylthiotransferase_N"/>
</dbReference>
<evidence type="ECO:0000259" key="12">
    <source>
        <dbReference type="PROSITE" id="PS50926"/>
    </source>
</evidence>
<dbReference type="GO" id="GO:0051539">
    <property type="term" value="F:4 iron, 4 sulfur cluster binding"/>
    <property type="evidence" value="ECO:0007669"/>
    <property type="project" value="UniProtKB-UniRule"/>
</dbReference>
<dbReference type="RefSeq" id="WP_152948018.1">
    <property type="nucleotide sequence ID" value="NZ_WHYR01000054.1"/>
</dbReference>
<evidence type="ECO:0000256" key="5">
    <source>
        <dbReference type="ARBA" id="ARBA00022691"/>
    </source>
</evidence>
<comment type="catalytic activity">
    <reaction evidence="11">
        <text>N(6)-dimethylallyladenosine(37) in tRNA + (sulfur carrier)-SH + AH2 + 2 S-adenosyl-L-methionine = 2-methylsulfanyl-N(6)-dimethylallyladenosine(37) in tRNA + (sulfur carrier)-H + 5'-deoxyadenosine + L-methionine + A + S-adenosyl-L-homocysteine + 2 H(+)</text>
        <dbReference type="Rhea" id="RHEA:37067"/>
        <dbReference type="Rhea" id="RHEA-COMP:10375"/>
        <dbReference type="Rhea" id="RHEA-COMP:10376"/>
        <dbReference type="Rhea" id="RHEA-COMP:14737"/>
        <dbReference type="Rhea" id="RHEA-COMP:14739"/>
        <dbReference type="ChEBI" id="CHEBI:13193"/>
        <dbReference type="ChEBI" id="CHEBI:15378"/>
        <dbReference type="ChEBI" id="CHEBI:17319"/>
        <dbReference type="ChEBI" id="CHEBI:17499"/>
        <dbReference type="ChEBI" id="CHEBI:29917"/>
        <dbReference type="ChEBI" id="CHEBI:57844"/>
        <dbReference type="ChEBI" id="CHEBI:57856"/>
        <dbReference type="ChEBI" id="CHEBI:59789"/>
        <dbReference type="ChEBI" id="CHEBI:64428"/>
        <dbReference type="ChEBI" id="CHEBI:74415"/>
        <dbReference type="ChEBI" id="CHEBI:74417"/>
        <dbReference type="EC" id="2.8.4.3"/>
    </reaction>
</comment>
<dbReference type="SMART" id="SM00729">
    <property type="entry name" value="Elp3"/>
    <property type="match status" value="1"/>
</dbReference>
<dbReference type="Proteomes" id="UP000441717">
    <property type="component" value="Unassembled WGS sequence"/>
</dbReference>
<dbReference type="PROSITE" id="PS51449">
    <property type="entry name" value="MTTASE_N"/>
    <property type="match status" value="1"/>
</dbReference>
<dbReference type="SUPFAM" id="SSF102114">
    <property type="entry name" value="Radical SAM enzymes"/>
    <property type="match status" value="1"/>
</dbReference>
<evidence type="ECO:0000313" key="16">
    <source>
        <dbReference type="Proteomes" id="UP000441717"/>
    </source>
</evidence>
<dbReference type="PANTHER" id="PTHR43020:SF2">
    <property type="entry name" value="MITOCHONDRIAL TRNA METHYLTHIOTRANSFERASE CDK5RAP1"/>
    <property type="match status" value="1"/>
</dbReference>
<keyword evidence="5 11" id="KW-0949">S-adenosyl-L-methionine</keyword>
<dbReference type="EMBL" id="WHYR01000054">
    <property type="protein sequence ID" value="MQL53554.1"/>
    <property type="molecule type" value="Genomic_DNA"/>
</dbReference>
<dbReference type="FunFam" id="3.40.50.12160:FF:000006">
    <property type="entry name" value="tRNA-2-methylthio-N(6)-dimethylallyladenosine synthase"/>
    <property type="match status" value="1"/>
</dbReference>
<dbReference type="InterPro" id="IPR007197">
    <property type="entry name" value="rSAM"/>
</dbReference>
<dbReference type="FunFam" id="3.80.30.20:FF:000001">
    <property type="entry name" value="tRNA-2-methylthio-N(6)-dimethylallyladenosine synthase 2"/>
    <property type="match status" value="1"/>
</dbReference>
<feature type="binding site" evidence="11">
    <location>
        <position position="85"/>
    </location>
    <ligand>
        <name>[4Fe-4S] cluster</name>
        <dbReference type="ChEBI" id="CHEBI:49883"/>
        <label>1</label>
    </ligand>
</feature>
<comment type="cofactor">
    <cofactor evidence="11">
        <name>[4Fe-4S] cluster</name>
        <dbReference type="ChEBI" id="CHEBI:49883"/>
    </cofactor>
    <text evidence="11">Binds 2 [4Fe-4S] clusters. One cluster is coordinated with 3 cysteines and an exchangeable S-adenosyl-L-methionine.</text>
</comment>
<dbReference type="SFLD" id="SFLDG01082">
    <property type="entry name" value="B12-binding_domain_containing"/>
    <property type="match status" value="1"/>
</dbReference>
<dbReference type="NCBIfam" id="TIGR01574">
    <property type="entry name" value="miaB-methiolase"/>
    <property type="match status" value="1"/>
</dbReference>
<keyword evidence="2 11" id="KW-0004">4Fe-4S</keyword>
<dbReference type="InterPro" id="IPR005839">
    <property type="entry name" value="Methylthiotransferase"/>
</dbReference>
<evidence type="ECO:0000256" key="10">
    <source>
        <dbReference type="ARBA" id="ARBA00033765"/>
    </source>
</evidence>
<keyword evidence="8 11" id="KW-0408">Iron</keyword>
<dbReference type="GO" id="GO:0046872">
    <property type="term" value="F:metal ion binding"/>
    <property type="evidence" value="ECO:0007669"/>
    <property type="project" value="UniProtKB-KW"/>
</dbReference>
<dbReference type="HAMAP" id="MF_01864">
    <property type="entry name" value="tRNA_metthiotr_MiaB"/>
    <property type="match status" value="1"/>
</dbReference>
<proteinExistence type="inferred from homology"/>
<feature type="domain" description="Radical SAM core" evidence="14">
    <location>
        <begin position="147"/>
        <end position="377"/>
    </location>
</feature>
<dbReference type="InterPro" id="IPR006638">
    <property type="entry name" value="Elp3/MiaA/NifB-like_rSAM"/>
</dbReference>
<dbReference type="PROSITE" id="PS51918">
    <property type="entry name" value="RADICAL_SAM"/>
    <property type="match status" value="1"/>
</dbReference>
<protein>
    <recommendedName>
        <fullName evidence="10 11">tRNA-2-methylthio-N(6)-dimethylallyladenosine synthase</fullName>
        <ecNumber evidence="10 11">2.8.4.3</ecNumber>
    </recommendedName>
    <alternativeName>
        <fullName evidence="11">(Dimethylallyl)adenosine tRNA methylthiotransferase MiaB</fullName>
    </alternativeName>
    <alternativeName>
        <fullName evidence="11">tRNA-i(6)A37 methylthiotransferase</fullName>
    </alternativeName>
</protein>
<feature type="domain" description="TRAM" evidence="12">
    <location>
        <begin position="380"/>
        <end position="443"/>
    </location>
</feature>
<keyword evidence="7 11" id="KW-0479">Metal-binding</keyword>
<gene>
    <name evidence="11 15" type="primary">miaB</name>
    <name evidence="15" type="ORF">GFC01_15045</name>
</gene>
<dbReference type="SFLD" id="SFLDG01061">
    <property type="entry name" value="methylthiotransferase"/>
    <property type="match status" value="1"/>
</dbReference>
<dbReference type="PANTHER" id="PTHR43020">
    <property type="entry name" value="CDK5 REGULATORY SUBUNIT-ASSOCIATED PROTEIN 1"/>
    <property type="match status" value="1"/>
</dbReference>
<evidence type="ECO:0000259" key="13">
    <source>
        <dbReference type="PROSITE" id="PS51449"/>
    </source>
</evidence>
<dbReference type="CDD" id="cd01335">
    <property type="entry name" value="Radical_SAM"/>
    <property type="match status" value="1"/>
</dbReference>
<dbReference type="Pfam" id="PF04055">
    <property type="entry name" value="Radical_SAM"/>
    <property type="match status" value="1"/>
</dbReference>
<dbReference type="InterPro" id="IPR006463">
    <property type="entry name" value="MiaB_methiolase"/>
</dbReference>
<organism evidence="15 16">
    <name type="scientific">Desulfofundulus thermobenzoicus</name>
    <dbReference type="NCBI Taxonomy" id="29376"/>
    <lineage>
        <taxon>Bacteria</taxon>
        <taxon>Bacillati</taxon>
        <taxon>Bacillota</taxon>
        <taxon>Clostridia</taxon>
        <taxon>Eubacteriales</taxon>
        <taxon>Peptococcaceae</taxon>
        <taxon>Desulfofundulus</taxon>
    </lineage>
</organism>
<keyword evidence="16" id="KW-1185">Reference proteome</keyword>
<evidence type="ECO:0000256" key="6">
    <source>
        <dbReference type="ARBA" id="ARBA00022694"/>
    </source>
</evidence>
<comment type="subcellular location">
    <subcellularLocation>
        <location evidence="11">Cytoplasm</location>
    </subcellularLocation>
</comment>
<dbReference type="GO" id="GO:0005829">
    <property type="term" value="C:cytosol"/>
    <property type="evidence" value="ECO:0007669"/>
    <property type="project" value="TreeGrafter"/>
</dbReference>
<dbReference type="InterPro" id="IPR002792">
    <property type="entry name" value="TRAM_dom"/>
</dbReference>
<dbReference type="PROSITE" id="PS01278">
    <property type="entry name" value="MTTASE_RADICAL"/>
    <property type="match status" value="1"/>
</dbReference>
<dbReference type="InterPro" id="IPR020612">
    <property type="entry name" value="Methylthiotransferase_CS"/>
</dbReference>
<evidence type="ECO:0000256" key="8">
    <source>
        <dbReference type="ARBA" id="ARBA00023004"/>
    </source>
</evidence>
<dbReference type="NCBIfam" id="TIGR00089">
    <property type="entry name" value="MiaB/RimO family radical SAM methylthiotransferase"/>
    <property type="match status" value="1"/>
</dbReference>
<dbReference type="EC" id="2.8.4.3" evidence="10 11"/>
<feature type="binding site" evidence="11">
    <location>
        <position position="168"/>
    </location>
    <ligand>
        <name>[4Fe-4S] cluster</name>
        <dbReference type="ChEBI" id="CHEBI:49883"/>
        <label>2</label>
        <note>4Fe-4S-S-AdoMet</note>
    </ligand>
</feature>